<accession>A0A197KI05</accession>
<name>A0A197KI05_9FUNG</name>
<protein>
    <recommendedName>
        <fullName evidence="4">F-box domain-containing protein</fullName>
    </recommendedName>
</protein>
<dbReference type="EMBL" id="KV442011">
    <property type="protein sequence ID" value="OAQ36773.1"/>
    <property type="molecule type" value="Genomic_DNA"/>
</dbReference>
<feature type="compositionally biased region" description="Low complexity" evidence="1">
    <location>
        <begin position="72"/>
        <end position="84"/>
    </location>
</feature>
<evidence type="ECO:0008006" key="4">
    <source>
        <dbReference type="Google" id="ProtNLM"/>
    </source>
</evidence>
<dbReference type="AlphaFoldDB" id="A0A197KI05"/>
<dbReference type="Gene3D" id="3.80.10.10">
    <property type="entry name" value="Ribonuclease Inhibitor"/>
    <property type="match status" value="1"/>
</dbReference>
<dbReference type="OrthoDB" id="2448252at2759"/>
<evidence type="ECO:0000313" key="3">
    <source>
        <dbReference type="Proteomes" id="UP000078512"/>
    </source>
</evidence>
<organism evidence="2 3">
    <name type="scientific">Linnemannia elongata AG-77</name>
    <dbReference type="NCBI Taxonomy" id="1314771"/>
    <lineage>
        <taxon>Eukaryota</taxon>
        <taxon>Fungi</taxon>
        <taxon>Fungi incertae sedis</taxon>
        <taxon>Mucoromycota</taxon>
        <taxon>Mortierellomycotina</taxon>
        <taxon>Mortierellomycetes</taxon>
        <taxon>Mortierellales</taxon>
        <taxon>Mortierellaceae</taxon>
        <taxon>Linnemannia</taxon>
    </lineage>
</organism>
<reference evidence="2 3" key="1">
    <citation type="submission" date="2016-05" db="EMBL/GenBank/DDBJ databases">
        <title>Genome sequencing reveals origins of a unique bacterial endosymbiosis in the earliest lineages of terrestrial Fungi.</title>
        <authorList>
            <consortium name="DOE Joint Genome Institute"/>
            <person name="Uehling J."/>
            <person name="Gryganskyi A."/>
            <person name="Hameed K."/>
            <person name="Tschaplinski T."/>
            <person name="Misztal P."/>
            <person name="Wu S."/>
            <person name="Desiro A."/>
            <person name="Vande Pol N."/>
            <person name="Du Z.-Y."/>
            <person name="Zienkiewicz A."/>
            <person name="Zienkiewicz K."/>
            <person name="Morin E."/>
            <person name="Tisserant E."/>
            <person name="Splivallo R."/>
            <person name="Hainaut M."/>
            <person name="Henrissat B."/>
            <person name="Ohm R."/>
            <person name="Kuo A."/>
            <person name="Yan J."/>
            <person name="Lipzen A."/>
            <person name="Nolan M."/>
            <person name="Labutti K."/>
            <person name="Barry K."/>
            <person name="Goldstein A."/>
            <person name="Labbe J."/>
            <person name="Schadt C."/>
            <person name="Tuskan G."/>
            <person name="Grigoriev I."/>
            <person name="Martin F."/>
            <person name="Vilgalys R."/>
            <person name="Bonito G."/>
        </authorList>
    </citation>
    <scope>NUCLEOTIDE SEQUENCE [LARGE SCALE GENOMIC DNA]</scope>
    <source>
        <strain evidence="2 3">AG-77</strain>
    </source>
</reference>
<dbReference type="SUPFAM" id="SSF52047">
    <property type="entry name" value="RNI-like"/>
    <property type="match status" value="1"/>
</dbReference>
<evidence type="ECO:0000256" key="1">
    <source>
        <dbReference type="SAM" id="MobiDB-lite"/>
    </source>
</evidence>
<keyword evidence="3" id="KW-1185">Reference proteome</keyword>
<proteinExistence type="predicted"/>
<gene>
    <name evidence="2" type="ORF">K457DRAFT_886182</name>
</gene>
<dbReference type="InterPro" id="IPR032675">
    <property type="entry name" value="LRR_dom_sf"/>
</dbReference>
<dbReference type="Proteomes" id="UP000078512">
    <property type="component" value="Unassembled WGS sequence"/>
</dbReference>
<feature type="region of interest" description="Disordered" evidence="1">
    <location>
        <begin position="15"/>
        <end position="87"/>
    </location>
</feature>
<evidence type="ECO:0000313" key="2">
    <source>
        <dbReference type="EMBL" id="OAQ36773.1"/>
    </source>
</evidence>
<sequence>LYQFPPPVFYQSPSTFSVHRSSNPTNLIIRSKPTTHAPHIRTTKMTRQGIKSPSHPHGHTQDGQQKVDAQGPTTAASPNTSTTTILDSQEQLETTTATLDALAINSNSRTSAASQTSNKLHQRIPSEIIIAFGELLDGPSLVTCFQVCHQWLHVLQPLAWVMITRRQWHGLAPPFFMDDEAKANQIFTDLCNTRSVEWYDVSAVRHGGWRGPGYAPSYQSEINLSKLSIIFRSMIRLNRLNLTITSDRLYHNSVLDVLKVSNLPHLRYLRLFMSFNFSPLSIEELFPLFSRLDEIIIRGNWYRELDPQRRRFPTNAPWRLKRFTIDHVQIQFFLKHCPSLEEMTFRRPMVKWSRRGGGYRERMLQQLLDMPRLKAITVSGIGGTDPVEYRTEEVMGLKALWKKTIVVKTEDGERIEMVGEREVTIQDIVAHVVSND</sequence>
<feature type="compositionally biased region" description="Polar residues" evidence="1">
    <location>
        <begin position="15"/>
        <end position="34"/>
    </location>
</feature>
<feature type="non-terminal residue" evidence="2">
    <location>
        <position position="1"/>
    </location>
</feature>